<dbReference type="PROSITE" id="PS50011">
    <property type="entry name" value="PROTEIN_KINASE_DOM"/>
    <property type="match status" value="1"/>
</dbReference>
<dbReference type="RefSeq" id="WP_254576480.1">
    <property type="nucleotide sequence ID" value="NZ_CP100595.1"/>
</dbReference>
<evidence type="ECO:0000259" key="5">
    <source>
        <dbReference type="PROSITE" id="PS50011"/>
    </source>
</evidence>
<name>A0ABY5E3H8_9BACT</name>
<evidence type="ECO:0000256" key="1">
    <source>
        <dbReference type="ARBA" id="ARBA00001526"/>
    </source>
</evidence>
<reference evidence="6" key="1">
    <citation type="submission" date="2022-07" db="EMBL/GenBank/DDBJ databases">
        <title>Arcobacter roscoffensis sp. nov., a marine bacterium isolated from coastal seawater collected from Roscoff, France.</title>
        <authorList>
            <person name="Pascual J."/>
            <person name="Lepeaux C."/>
            <person name="Methner A."/>
            <person name="Overmann J."/>
        </authorList>
    </citation>
    <scope>NUCLEOTIDE SEQUENCE</scope>
    <source>
        <strain evidence="6">ARW1-2F2</strain>
    </source>
</reference>
<keyword evidence="4" id="KW-0046">Antibiotic resistance</keyword>
<sequence length="414" mass="49441">MKVDNYNIVKQIAKGAFSDIYLAKKDKKFYVIKKIPKYIDNFNKIQNEISSLKIMNNYKNSIKFYEAKKHDDFIYFVFDYVKGGDLHYQVMNKYKFSPEEIENFIFDILEQIEFIFKHQRLHNDITPFNILKKNNKFFLIDWGISNSANINSSVLHKGHKIYTAPEVYAGSRGLHSEIYSLGCCLYFLLTKNTIYNLKDEDSLIKKIYNHEFIFPNISKIKDEKYRYLVLRMLEKDYRKRASINEIKEILNKDFIVPKNYKYICKYFQKKIEEVNDFELCKELAPINYQANETLALFYEDGVFTKQDMVKSYLTYKKTAFKEYIPSISSLGVLYFKGKGVKKNYEKAYEFFIKSKDFPKSQYFIALMLEKNLCKDKNDYIYWYKLAAFNGFELAVNKLVYLKIPIEFESFSLED</sequence>
<evidence type="ECO:0000256" key="3">
    <source>
        <dbReference type="ARBA" id="ARBA00023157"/>
    </source>
</evidence>
<feature type="domain" description="Protein kinase" evidence="5">
    <location>
        <begin position="6"/>
        <end position="255"/>
    </location>
</feature>
<dbReference type="InterPro" id="IPR011009">
    <property type="entry name" value="Kinase-like_dom_sf"/>
</dbReference>
<dbReference type="Gene3D" id="3.30.200.20">
    <property type="entry name" value="Phosphorylase Kinase, domain 1"/>
    <property type="match status" value="1"/>
</dbReference>
<dbReference type="Gene3D" id="1.25.40.10">
    <property type="entry name" value="Tetratricopeptide repeat domain"/>
    <property type="match status" value="1"/>
</dbReference>
<evidence type="ECO:0000256" key="4">
    <source>
        <dbReference type="ARBA" id="ARBA00023251"/>
    </source>
</evidence>
<evidence type="ECO:0000313" key="7">
    <source>
        <dbReference type="Proteomes" id="UP001060012"/>
    </source>
</evidence>
<dbReference type="InterPro" id="IPR006597">
    <property type="entry name" value="Sel1-like"/>
</dbReference>
<dbReference type="PANTHER" id="PTHR24361">
    <property type="entry name" value="MITOGEN-ACTIVATED KINASE KINASE KINASE"/>
    <property type="match status" value="1"/>
</dbReference>
<dbReference type="EC" id="3.5.2.6" evidence="2"/>
<dbReference type="Proteomes" id="UP001060012">
    <property type="component" value="Chromosome"/>
</dbReference>
<dbReference type="SUPFAM" id="SSF56112">
    <property type="entry name" value="Protein kinase-like (PK-like)"/>
    <property type="match status" value="1"/>
</dbReference>
<dbReference type="EMBL" id="CP100595">
    <property type="protein sequence ID" value="UTJ06300.1"/>
    <property type="molecule type" value="Genomic_DNA"/>
</dbReference>
<dbReference type="SUPFAM" id="SSF81901">
    <property type="entry name" value="HCP-like"/>
    <property type="match status" value="1"/>
</dbReference>
<dbReference type="SMART" id="SM00671">
    <property type="entry name" value="SEL1"/>
    <property type="match status" value="3"/>
</dbReference>
<evidence type="ECO:0000256" key="2">
    <source>
        <dbReference type="ARBA" id="ARBA00012865"/>
    </source>
</evidence>
<organism evidence="6 7">
    <name type="scientific">Arcobacter roscoffensis</name>
    <dbReference type="NCBI Taxonomy" id="2961520"/>
    <lineage>
        <taxon>Bacteria</taxon>
        <taxon>Pseudomonadati</taxon>
        <taxon>Campylobacterota</taxon>
        <taxon>Epsilonproteobacteria</taxon>
        <taxon>Campylobacterales</taxon>
        <taxon>Arcobacteraceae</taxon>
        <taxon>Arcobacter</taxon>
    </lineage>
</organism>
<comment type="catalytic activity">
    <reaction evidence="1">
        <text>a beta-lactam + H2O = a substituted beta-amino acid</text>
        <dbReference type="Rhea" id="RHEA:20401"/>
        <dbReference type="ChEBI" id="CHEBI:15377"/>
        <dbReference type="ChEBI" id="CHEBI:35627"/>
        <dbReference type="ChEBI" id="CHEBI:140347"/>
        <dbReference type="EC" id="3.5.2.6"/>
    </reaction>
</comment>
<dbReference type="Gene3D" id="1.10.510.10">
    <property type="entry name" value="Transferase(Phosphotransferase) domain 1"/>
    <property type="match status" value="1"/>
</dbReference>
<keyword evidence="3" id="KW-1015">Disulfide bond</keyword>
<dbReference type="Pfam" id="PF00069">
    <property type="entry name" value="Pkinase"/>
    <property type="match status" value="1"/>
</dbReference>
<protein>
    <recommendedName>
        <fullName evidence="2">beta-lactamase</fullName>
        <ecNumber evidence="2">3.5.2.6</ecNumber>
    </recommendedName>
</protein>
<keyword evidence="7" id="KW-1185">Reference proteome</keyword>
<evidence type="ECO:0000313" key="6">
    <source>
        <dbReference type="EMBL" id="UTJ06300.1"/>
    </source>
</evidence>
<dbReference type="InterPro" id="IPR000719">
    <property type="entry name" value="Prot_kinase_dom"/>
</dbReference>
<dbReference type="InterPro" id="IPR053235">
    <property type="entry name" value="Ser_Thr_kinase"/>
</dbReference>
<dbReference type="InterPro" id="IPR011990">
    <property type="entry name" value="TPR-like_helical_dom_sf"/>
</dbReference>
<proteinExistence type="predicted"/>
<accession>A0ABY5E3H8</accession>
<gene>
    <name evidence="6" type="ORF">NJU99_13745</name>
</gene>
<dbReference type="Pfam" id="PF08238">
    <property type="entry name" value="Sel1"/>
    <property type="match status" value="2"/>
</dbReference>